<sequence>MSVPRSAALPLLVPPRTTVVDGVVREASVPALAAPVHDGSLGDLPFVNARADPAAVVLGRRQPGGLWRDVSAARFAAEVLAVAKGLIAQGLRPGDRLALMSRTRCAGTLLEFAAWAAGLVTVPVHPASSAAGVRWVLAGSQATACVVETPAHLRLLGAGRAALPGLAHVWQIDAGAVGLLTAAGRGVPDGAVTARRAARTPADIATIAYTAGTTGRPKGCVLTHANFFAAADNLTELLHPVFAPEGRTRAGTLLFLPYVHILARVIAVGCLRARVRLGHAPSLQGEDLAADLAGFGPTFVAAAPHVLAKVPGIGSCRGVRRALGGRVRHVIGAGAPLGGRLAARCADAGVEVLQGYGPTETTGVAALTPPRGPRAGTVGRPLPGTAVRIAPDGEVQVRGGHVLAGYWDAAQQAVVPATTGGWWATGDLGSLDEDGYLTVTGRREDLIVTADGARIAPGALEERLQRHPLVGRCVVVGEGRPYPVALIAPGAGVPVDASLPPRLRAAVAEANRAVPQAGAVRRFAVLPADLTEEGGHLTPSGTVRRAAVAADFAAEIDALYGDD</sequence>
<evidence type="ECO:0000256" key="2">
    <source>
        <dbReference type="ARBA" id="ARBA00022840"/>
    </source>
</evidence>
<dbReference type="SUPFAM" id="SSF56801">
    <property type="entry name" value="Acetyl-CoA synthetase-like"/>
    <property type="match status" value="1"/>
</dbReference>
<dbReference type="Pfam" id="PF23562">
    <property type="entry name" value="AMP-binding_C_3"/>
    <property type="match status" value="1"/>
</dbReference>
<dbReference type="EMBL" id="BMVB01000021">
    <property type="protein sequence ID" value="GHC66071.1"/>
    <property type="molecule type" value="Genomic_DNA"/>
</dbReference>
<organism evidence="6 7">
    <name type="scientific">Streptomyces cinnamoneus</name>
    <name type="common">Streptoverticillium cinnamoneum</name>
    <dbReference type="NCBI Taxonomy" id="53446"/>
    <lineage>
        <taxon>Bacteria</taxon>
        <taxon>Bacillati</taxon>
        <taxon>Actinomycetota</taxon>
        <taxon>Actinomycetes</taxon>
        <taxon>Kitasatosporales</taxon>
        <taxon>Streptomycetaceae</taxon>
        <taxon>Streptomyces</taxon>
        <taxon>Streptomyces cinnamoneus group</taxon>
    </lineage>
</organism>
<name>A0A918WQZ2_STRCJ</name>
<keyword evidence="2" id="KW-0067">ATP-binding</keyword>
<evidence type="ECO:0000256" key="1">
    <source>
        <dbReference type="ARBA" id="ARBA00022741"/>
    </source>
</evidence>
<dbReference type="InterPro" id="IPR045851">
    <property type="entry name" value="AMP-bd_C_sf"/>
</dbReference>
<comment type="caution">
    <text evidence="6">The sequence shown here is derived from an EMBL/GenBank/DDBJ whole genome shotgun (WGS) entry which is preliminary data.</text>
</comment>
<evidence type="ECO:0000259" key="5">
    <source>
        <dbReference type="Pfam" id="PF00501"/>
    </source>
</evidence>
<proteinExistence type="predicted"/>
<comment type="catalytic activity">
    <reaction evidence="3">
        <text>a long-chain fatty acid + ATP + CoA = a long-chain fatty acyl-CoA + AMP + diphosphate</text>
        <dbReference type="Rhea" id="RHEA:15421"/>
        <dbReference type="ChEBI" id="CHEBI:30616"/>
        <dbReference type="ChEBI" id="CHEBI:33019"/>
        <dbReference type="ChEBI" id="CHEBI:57287"/>
        <dbReference type="ChEBI" id="CHEBI:57560"/>
        <dbReference type="ChEBI" id="CHEBI:83139"/>
        <dbReference type="ChEBI" id="CHEBI:456215"/>
        <dbReference type="EC" id="6.2.1.3"/>
    </reaction>
    <physiologicalReaction direction="left-to-right" evidence="3">
        <dbReference type="Rhea" id="RHEA:15422"/>
    </physiologicalReaction>
</comment>
<gene>
    <name evidence="6" type="ORF">GCM10010507_49660</name>
</gene>
<dbReference type="PROSITE" id="PS00455">
    <property type="entry name" value="AMP_BINDING"/>
    <property type="match status" value="1"/>
</dbReference>
<dbReference type="Gene3D" id="3.30.300.30">
    <property type="match status" value="1"/>
</dbReference>
<evidence type="ECO:0000256" key="3">
    <source>
        <dbReference type="ARBA" id="ARBA00024484"/>
    </source>
</evidence>
<dbReference type="RefSeq" id="WP_190112104.1">
    <property type="nucleotide sequence ID" value="NZ_BMVB01000021.1"/>
</dbReference>
<dbReference type="InterPro" id="IPR020845">
    <property type="entry name" value="AMP-binding_CS"/>
</dbReference>
<dbReference type="InterPro" id="IPR000873">
    <property type="entry name" value="AMP-dep_synth/lig_dom"/>
</dbReference>
<feature type="region of interest" description="Disordered" evidence="4">
    <location>
        <begin position="363"/>
        <end position="383"/>
    </location>
</feature>
<dbReference type="GO" id="GO:0005524">
    <property type="term" value="F:ATP binding"/>
    <property type="evidence" value="ECO:0007669"/>
    <property type="project" value="UniProtKB-KW"/>
</dbReference>
<keyword evidence="1" id="KW-0547">Nucleotide-binding</keyword>
<reference evidence="6" key="2">
    <citation type="submission" date="2020-09" db="EMBL/GenBank/DDBJ databases">
        <authorList>
            <person name="Sun Q."/>
            <person name="Ohkuma M."/>
        </authorList>
    </citation>
    <scope>NUCLEOTIDE SEQUENCE</scope>
    <source>
        <strain evidence="6">JCM 4633</strain>
    </source>
</reference>
<dbReference type="PANTHER" id="PTHR43272:SF33">
    <property type="entry name" value="AMP-BINDING DOMAIN-CONTAINING PROTEIN-RELATED"/>
    <property type="match status" value="1"/>
</dbReference>
<dbReference type="CDD" id="cd05907">
    <property type="entry name" value="VL_LC_FACS_like"/>
    <property type="match status" value="1"/>
</dbReference>
<dbReference type="Proteomes" id="UP000646244">
    <property type="component" value="Unassembled WGS sequence"/>
</dbReference>
<protein>
    <submittedName>
        <fullName evidence="6">Long-chain acyl-CoA synthetase</fullName>
    </submittedName>
</protein>
<dbReference type="Pfam" id="PF00501">
    <property type="entry name" value="AMP-binding"/>
    <property type="match status" value="1"/>
</dbReference>
<evidence type="ECO:0000313" key="6">
    <source>
        <dbReference type="EMBL" id="GHC66071.1"/>
    </source>
</evidence>
<dbReference type="InterPro" id="IPR042099">
    <property type="entry name" value="ANL_N_sf"/>
</dbReference>
<reference evidence="6" key="1">
    <citation type="journal article" date="2014" name="Int. J. Syst. Evol. Microbiol.">
        <title>Complete genome sequence of Corynebacterium casei LMG S-19264T (=DSM 44701T), isolated from a smear-ripened cheese.</title>
        <authorList>
            <consortium name="US DOE Joint Genome Institute (JGI-PGF)"/>
            <person name="Walter F."/>
            <person name="Albersmeier A."/>
            <person name="Kalinowski J."/>
            <person name="Ruckert C."/>
        </authorList>
    </citation>
    <scope>NUCLEOTIDE SEQUENCE</scope>
    <source>
        <strain evidence="6">JCM 4633</strain>
    </source>
</reference>
<dbReference type="GO" id="GO:0016020">
    <property type="term" value="C:membrane"/>
    <property type="evidence" value="ECO:0007669"/>
    <property type="project" value="TreeGrafter"/>
</dbReference>
<evidence type="ECO:0000256" key="4">
    <source>
        <dbReference type="SAM" id="MobiDB-lite"/>
    </source>
</evidence>
<evidence type="ECO:0000313" key="7">
    <source>
        <dbReference type="Proteomes" id="UP000646244"/>
    </source>
</evidence>
<accession>A0A918WQZ2</accession>
<dbReference type="Gene3D" id="3.40.50.12780">
    <property type="entry name" value="N-terminal domain of ligase-like"/>
    <property type="match status" value="1"/>
</dbReference>
<feature type="domain" description="AMP-dependent synthetase/ligase" evidence="5">
    <location>
        <begin position="52"/>
        <end position="407"/>
    </location>
</feature>
<dbReference type="PANTHER" id="PTHR43272">
    <property type="entry name" value="LONG-CHAIN-FATTY-ACID--COA LIGASE"/>
    <property type="match status" value="1"/>
</dbReference>
<dbReference type="GO" id="GO:0004467">
    <property type="term" value="F:long-chain fatty acid-CoA ligase activity"/>
    <property type="evidence" value="ECO:0007669"/>
    <property type="project" value="UniProtKB-EC"/>
</dbReference>
<dbReference type="AlphaFoldDB" id="A0A918WQZ2"/>